<evidence type="ECO:0000256" key="8">
    <source>
        <dbReference type="SAM" id="Phobius"/>
    </source>
</evidence>
<protein>
    <submittedName>
        <fullName evidence="9">PIG-F-domain-containing protein</fullName>
    </submittedName>
</protein>
<dbReference type="GO" id="GO:0006506">
    <property type="term" value="P:GPI anchor biosynthetic process"/>
    <property type="evidence" value="ECO:0007669"/>
    <property type="project" value="UniProtKB-UniPathway"/>
</dbReference>
<evidence type="ECO:0000256" key="6">
    <source>
        <dbReference type="ARBA" id="ARBA00022989"/>
    </source>
</evidence>
<keyword evidence="4 8" id="KW-0812">Transmembrane</keyword>
<evidence type="ECO:0000256" key="7">
    <source>
        <dbReference type="ARBA" id="ARBA00023136"/>
    </source>
</evidence>
<keyword evidence="7 8" id="KW-0472">Membrane</keyword>
<keyword evidence="10" id="KW-1185">Reference proteome</keyword>
<feature type="transmembrane region" description="Helical" evidence="8">
    <location>
        <begin position="164"/>
        <end position="182"/>
    </location>
</feature>
<dbReference type="OrthoDB" id="17366at2759"/>
<evidence type="ECO:0000256" key="5">
    <source>
        <dbReference type="ARBA" id="ARBA00022824"/>
    </source>
</evidence>
<dbReference type="GO" id="GO:0005789">
    <property type="term" value="C:endoplasmic reticulum membrane"/>
    <property type="evidence" value="ECO:0007669"/>
    <property type="project" value="UniProtKB-SubCell"/>
</dbReference>
<dbReference type="EMBL" id="ML213508">
    <property type="protein sequence ID" value="TFK52846.1"/>
    <property type="molecule type" value="Genomic_DNA"/>
</dbReference>
<evidence type="ECO:0000256" key="2">
    <source>
        <dbReference type="ARBA" id="ARBA00004687"/>
    </source>
</evidence>
<reference evidence="9 10" key="1">
    <citation type="journal article" date="2019" name="Nat. Ecol. Evol.">
        <title>Megaphylogeny resolves global patterns of mushroom evolution.</title>
        <authorList>
            <person name="Varga T."/>
            <person name="Krizsan K."/>
            <person name="Foldi C."/>
            <person name="Dima B."/>
            <person name="Sanchez-Garcia M."/>
            <person name="Sanchez-Ramirez S."/>
            <person name="Szollosi G.J."/>
            <person name="Szarkandi J.G."/>
            <person name="Papp V."/>
            <person name="Albert L."/>
            <person name="Andreopoulos W."/>
            <person name="Angelini C."/>
            <person name="Antonin V."/>
            <person name="Barry K.W."/>
            <person name="Bougher N.L."/>
            <person name="Buchanan P."/>
            <person name="Buyck B."/>
            <person name="Bense V."/>
            <person name="Catcheside P."/>
            <person name="Chovatia M."/>
            <person name="Cooper J."/>
            <person name="Damon W."/>
            <person name="Desjardin D."/>
            <person name="Finy P."/>
            <person name="Geml J."/>
            <person name="Haridas S."/>
            <person name="Hughes K."/>
            <person name="Justo A."/>
            <person name="Karasinski D."/>
            <person name="Kautmanova I."/>
            <person name="Kiss B."/>
            <person name="Kocsube S."/>
            <person name="Kotiranta H."/>
            <person name="LaButti K.M."/>
            <person name="Lechner B.E."/>
            <person name="Liimatainen K."/>
            <person name="Lipzen A."/>
            <person name="Lukacs Z."/>
            <person name="Mihaltcheva S."/>
            <person name="Morgado L.N."/>
            <person name="Niskanen T."/>
            <person name="Noordeloos M.E."/>
            <person name="Ohm R.A."/>
            <person name="Ortiz-Santana B."/>
            <person name="Ovrebo C."/>
            <person name="Racz N."/>
            <person name="Riley R."/>
            <person name="Savchenko A."/>
            <person name="Shiryaev A."/>
            <person name="Soop K."/>
            <person name="Spirin V."/>
            <person name="Szebenyi C."/>
            <person name="Tomsovsky M."/>
            <person name="Tulloss R.E."/>
            <person name="Uehling J."/>
            <person name="Grigoriev I.V."/>
            <person name="Vagvolgyi C."/>
            <person name="Papp T."/>
            <person name="Martin F.M."/>
            <person name="Miettinen O."/>
            <person name="Hibbett D.S."/>
            <person name="Nagy L.G."/>
        </authorList>
    </citation>
    <scope>NUCLEOTIDE SEQUENCE [LARGE SCALE GENOMIC DNA]</scope>
    <source>
        <strain evidence="9 10">OMC1185</strain>
    </source>
</reference>
<comment type="subcellular location">
    <subcellularLocation>
        <location evidence="1">Endoplasmic reticulum membrane</location>
        <topology evidence="1">Multi-pass membrane protein</topology>
    </subcellularLocation>
</comment>
<keyword evidence="3" id="KW-0337">GPI-anchor biosynthesis</keyword>
<sequence>MSSRKAKALRASEIQKKIEATKLSETPPPAEVPNFEALSFPYAPYTGLVGIHTSLLAFTALYLPRSSLHIPTALYNAYYQISDPYDSTVLSQPKSDISGTSIIASLTTSPVQTLAWTVVGVAVLQAWWGGWVKQWALRAREDGSEGERKAQRRELEKDKDLNQAFLATGTTSVLFFATLILFGAPLTSHLAHTYLLSLLLSFLAVFPPAYTLGVPISFTWPSTSFLSLPQLDSSQSSFLLRLYWVRLFAELSPRTPLERALVYPAVGTALGCWLGAIPLALDWDRSWQAWPLPPTYGALLGYVSGSLGAMIVSAIQYFADMNRMNAQARQERKVKETNSKKKKNN</sequence>
<dbReference type="InterPro" id="IPR009580">
    <property type="entry name" value="GPI_biosynthesis_protein_Pig-F"/>
</dbReference>
<evidence type="ECO:0000313" key="9">
    <source>
        <dbReference type="EMBL" id="TFK52846.1"/>
    </source>
</evidence>
<organism evidence="9 10">
    <name type="scientific">Heliocybe sulcata</name>
    <dbReference type="NCBI Taxonomy" id="5364"/>
    <lineage>
        <taxon>Eukaryota</taxon>
        <taxon>Fungi</taxon>
        <taxon>Dikarya</taxon>
        <taxon>Basidiomycota</taxon>
        <taxon>Agaricomycotina</taxon>
        <taxon>Agaricomycetes</taxon>
        <taxon>Gloeophyllales</taxon>
        <taxon>Gloeophyllaceae</taxon>
        <taxon>Heliocybe</taxon>
    </lineage>
</organism>
<feature type="transmembrane region" description="Helical" evidence="8">
    <location>
        <begin position="194"/>
        <end position="213"/>
    </location>
</feature>
<name>A0A5C3N8T6_9AGAM</name>
<evidence type="ECO:0000313" key="10">
    <source>
        <dbReference type="Proteomes" id="UP000305948"/>
    </source>
</evidence>
<evidence type="ECO:0000256" key="4">
    <source>
        <dbReference type="ARBA" id="ARBA00022692"/>
    </source>
</evidence>
<evidence type="ECO:0000256" key="1">
    <source>
        <dbReference type="ARBA" id="ARBA00004477"/>
    </source>
</evidence>
<gene>
    <name evidence="9" type="ORF">OE88DRAFT_1627328</name>
</gene>
<dbReference type="Proteomes" id="UP000305948">
    <property type="component" value="Unassembled WGS sequence"/>
</dbReference>
<dbReference type="UniPathway" id="UPA00196"/>
<keyword evidence="5" id="KW-0256">Endoplasmic reticulum</keyword>
<accession>A0A5C3N8T6</accession>
<dbReference type="AlphaFoldDB" id="A0A5C3N8T6"/>
<dbReference type="STRING" id="5364.A0A5C3N8T6"/>
<proteinExistence type="predicted"/>
<feature type="transmembrane region" description="Helical" evidence="8">
    <location>
        <begin position="299"/>
        <end position="319"/>
    </location>
</feature>
<dbReference type="Pfam" id="PF06699">
    <property type="entry name" value="PIG-F"/>
    <property type="match status" value="1"/>
</dbReference>
<evidence type="ECO:0000256" key="3">
    <source>
        <dbReference type="ARBA" id="ARBA00022502"/>
    </source>
</evidence>
<keyword evidence="6 8" id="KW-1133">Transmembrane helix</keyword>
<comment type="pathway">
    <text evidence="2">Glycolipid biosynthesis; glycosylphosphatidylinositol-anchor biosynthesis.</text>
</comment>
<feature type="transmembrane region" description="Helical" evidence="8">
    <location>
        <begin position="261"/>
        <end position="279"/>
    </location>
</feature>